<organism evidence="2 3">
    <name type="scientific">Natronolimnohabitans innermongolicus JCM 12255</name>
    <dbReference type="NCBI Taxonomy" id="1227499"/>
    <lineage>
        <taxon>Archaea</taxon>
        <taxon>Methanobacteriati</taxon>
        <taxon>Methanobacteriota</taxon>
        <taxon>Stenosarchaea group</taxon>
        <taxon>Halobacteria</taxon>
        <taxon>Halobacteriales</taxon>
        <taxon>Natrialbaceae</taxon>
        <taxon>Natronolimnohabitans</taxon>
    </lineage>
</organism>
<accession>L9XFX7</accession>
<dbReference type="Pfam" id="PF17231">
    <property type="entry name" value="DUF5305"/>
    <property type="match status" value="1"/>
</dbReference>
<feature type="compositionally biased region" description="Low complexity" evidence="1">
    <location>
        <begin position="227"/>
        <end position="239"/>
    </location>
</feature>
<feature type="region of interest" description="Disordered" evidence="1">
    <location>
        <begin position="219"/>
        <end position="249"/>
    </location>
</feature>
<sequence length="372" mass="39695">MINDRTRVRLRAALDQWFVVVVVALLALALVGGWAAYGAATATDGDPVESEPTDTWTTSGEFEHSATVQEENEAFSVGTDLADRSLYFSEVAPELEATFQFAYDAPDGDVDVDVETERVIRSVGDDGNEHWAVNETLAETGEEGLAPGEELATNVTLDVPATINDTASVEDSLDSSVGTTEIVVSTTVSMTGTIDGEPVDHVETYALEIDPDDSTYEVEAVDESGGQPAEQPATAATTETENDSEDTSAAGFSGLLGPLVPALVAIASVCSLGALAVTKATGRLAPADRDLERVRTQHEREAFDDWISSGSLPDDIRDRSRIEVSTLEDLVDVAIDCDRRVLEDEPTGEFYVVDGESLYVYESGERDGEQAG</sequence>
<dbReference type="eggNOG" id="arCOG04474">
    <property type="taxonomic scope" value="Archaea"/>
</dbReference>
<name>L9XFX7_9EURY</name>
<dbReference type="RefSeq" id="WP_007258330.1">
    <property type="nucleotide sequence ID" value="NZ_AOHZ01000025.1"/>
</dbReference>
<dbReference type="AlphaFoldDB" id="L9XFX7"/>
<dbReference type="InterPro" id="IPR035185">
    <property type="entry name" value="DUF5305"/>
</dbReference>
<keyword evidence="3" id="KW-1185">Reference proteome</keyword>
<evidence type="ECO:0000256" key="1">
    <source>
        <dbReference type="SAM" id="MobiDB-lite"/>
    </source>
</evidence>
<reference evidence="2 3" key="1">
    <citation type="journal article" date="2014" name="PLoS Genet.">
        <title>Phylogenetically driven sequencing of extremely halophilic archaea reveals strategies for static and dynamic osmo-response.</title>
        <authorList>
            <person name="Becker E.A."/>
            <person name="Seitzer P.M."/>
            <person name="Tritt A."/>
            <person name="Larsen D."/>
            <person name="Krusor M."/>
            <person name="Yao A.I."/>
            <person name="Wu D."/>
            <person name="Madern D."/>
            <person name="Eisen J.A."/>
            <person name="Darling A.E."/>
            <person name="Facciotti M.T."/>
        </authorList>
    </citation>
    <scope>NUCLEOTIDE SEQUENCE [LARGE SCALE GENOMIC DNA]</scope>
    <source>
        <strain evidence="2 3">JCM 12255</strain>
    </source>
</reference>
<evidence type="ECO:0000313" key="3">
    <source>
        <dbReference type="Proteomes" id="UP000011602"/>
    </source>
</evidence>
<proteinExistence type="predicted"/>
<comment type="caution">
    <text evidence="2">The sequence shown here is derived from an EMBL/GenBank/DDBJ whole genome shotgun (WGS) entry which is preliminary data.</text>
</comment>
<evidence type="ECO:0008006" key="4">
    <source>
        <dbReference type="Google" id="ProtNLM"/>
    </source>
</evidence>
<evidence type="ECO:0000313" key="2">
    <source>
        <dbReference type="EMBL" id="ELY59578.1"/>
    </source>
</evidence>
<protein>
    <recommendedName>
        <fullName evidence="4">DUF5305 domain-containing protein</fullName>
    </recommendedName>
</protein>
<dbReference type="EMBL" id="AOHZ01000025">
    <property type="protein sequence ID" value="ELY59578.1"/>
    <property type="molecule type" value="Genomic_DNA"/>
</dbReference>
<dbReference type="Proteomes" id="UP000011602">
    <property type="component" value="Unassembled WGS sequence"/>
</dbReference>
<gene>
    <name evidence="2" type="ORF">C493_05120</name>
</gene>